<comment type="similarity">
    <text evidence="3">Belongs to the ATG2 family.</text>
</comment>
<dbReference type="GO" id="GO:0034727">
    <property type="term" value="P:piecemeal microautophagy of the nucleus"/>
    <property type="evidence" value="ECO:0007669"/>
    <property type="project" value="TreeGrafter"/>
</dbReference>
<gene>
    <name evidence="13" type="ORF">CHS0354_037995</name>
</gene>
<evidence type="ECO:0000256" key="9">
    <source>
        <dbReference type="ARBA" id="ARBA00023136"/>
    </source>
</evidence>
<dbReference type="Pfam" id="PF13329">
    <property type="entry name" value="ATG2_CAD"/>
    <property type="match status" value="3"/>
</dbReference>
<name>A0AAE0WCL1_9BIVA</name>
<feature type="compositionally biased region" description="Low complexity" evidence="12">
    <location>
        <begin position="1740"/>
        <end position="1749"/>
    </location>
</feature>
<feature type="region of interest" description="Disordered" evidence="12">
    <location>
        <begin position="1727"/>
        <end position="1760"/>
    </location>
</feature>
<evidence type="ECO:0000256" key="3">
    <source>
        <dbReference type="ARBA" id="ARBA00009714"/>
    </source>
</evidence>
<evidence type="ECO:0000256" key="12">
    <source>
        <dbReference type="SAM" id="MobiDB-lite"/>
    </source>
</evidence>
<evidence type="ECO:0000256" key="8">
    <source>
        <dbReference type="ARBA" id="ARBA00023055"/>
    </source>
</evidence>
<feature type="region of interest" description="Disordered" evidence="12">
    <location>
        <begin position="1442"/>
        <end position="1462"/>
    </location>
</feature>
<reference evidence="13" key="2">
    <citation type="journal article" date="2021" name="Genome Biol. Evol.">
        <title>Developing a high-quality reference genome for a parasitic bivalve with doubly uniparental inheritance (Bivalvia: Unionida).</title>
        <authorList>
            <person name="Smith C.H."/>
        </authorList>
    </citation>
    <scope>NUCLEOTIDE SEQUENCE</scope>
    <source>
        <strain evidence="13">CHS0354</strain>
        <tissue evidence="13">Mantle</tissue>
    </source>
</reference>
<comment type="subcellular location">
    <subcellularLocation>
        <location evidence="1">Endoplasmic reticulum membrane</location>
        <topology evidence="1">Peripheral membrane protein</topology>
    </subcellularLocation>
    <subcellularLocation>
        <location evidence="2">Preautophagosomal structure membrane</location>
        <topology evidence="2">Peripheral membrane protein</topology>
    </subcellularLocation>
</comment>
<feature type="region of interest" description="Disordered" evidence="12">
    <location>
        <begin position="1345"/>
        <end position="1375"/>
    </location>
</feature>
<proteinExistence type="inferred from homology"/>
<dbReference type="GO" id="GO:0006869">
    <property type="term" value="P:lipid transport"/>
    <property type="evidence" value="ECO:0007669"/>
    <property type="project" value="UniProtKB-KW"/>
</dbReference>
<reference evidence="13" key="1">
    <citation type="journal article" date="2021" name="Genome Biol. Evol.">
        <title>A High-Quality Reference Genome for a Parasitic Bivalve with Doubly Uniparental Inheritance (Bivalvia: Unionida).</title>
        <authorList>
            <person name="Smith C.H."/>
        </authorList>
    </citation>
    <scope>NUCLEOTIDE SEQUENCE</scope>
    <source>
        <strain evidence="13">CHS0354</strain>
    </source>
</reference>
<feature type="region of interest" description="Disordered" evidence="12">
    <location>
        <begin position="1781"/>
        <end position="1802"/>
    </location>
</feature>
<keyword evidence="9" id="KW-0472">Membrane</keyword>
<reference evidence="13" key="3">
    <citation type="submission" date="2023-05" db="EMBL/GenBank/DDBJ databases">
        <authorList>
            <person name="Smith C.H."/>
        </authorList>
    </citation>
    <scope>NUCLEOTIDE SEQUENCE</scope>
    <source>
        <strain evidence="13">CHS0354</strain>
        <tissue evidence="13">Mantle</tissue>
    </source>
</reference>
<sequence>METMYTFLSWKDFVKKRACRYLLQHYLGQFLKEKLTLDQLSIDLYNGTGTISNLVLDVEALNDNLDSLSIPLEIIDGFVNRISVSVPWGSLVHDSTQVEIHGLELTLKPKQRYHNVAPLGEMFCSMSMTSSLQLAQHCLESEKDPVEKQMAGTEKIEGVQKFAQMIDLVLTKIKVTLMDTVVRLEHIPTASEKGVALEVRIKRIDFFDELLKTRTSEGTSVDGGHRNSCESSGIANKNLHIEGLQIFFDEINNVKAKQKHSMGPMPELSVNMCASVIGSFLEDPPKNESRQSSALPSNNSDPVLVAIVTGQQELKLKLKQNDTLQGPKLNLNCQFGSLYILLSPRQLHGILELASGLAAPVSSVSSPRRDRGTKSRPMTMEDQKRVEMDLQNQMLTNRLLSHQGYSIHFPLQSLDSEEDHYFSLSGDSKTYTDNDALMASTYSASTVPGSTHDSNSGKTHRESGGSASKYREEPSTEQIQCNFKLAFFSATILHNDPVICPNNSPTCFSPIKSMEEVSHKFFQQVGNINVLNPVHVKEFRKEFEELIAHDHIRLVGRPLNVEYNQKSSIKESSFTVNVTMGLADMVETLYAKQGTVQVPVVNELLVFQQDDKRQMYTSMQGATTCVSLDINSVEHTRVSHRIKPHSQITVELSLGEFTSEVDITIVDRISNLIKPEAITTSASFIPASSFYHIGSSLYTLSRLDDGPPAAETEISIGISCPASKILLRFPVPDLRQTLNLDKSWWQRTLRDEVLVIELEQAKFQTLFTSGQSLQYFDCTANELHGSLKLPSSREPQRFVHVCGDGGEDGFNRPRVAVHIYQRAPISELEEDQVCYESTPVDSLNGICDFKKAEPSPFSSKKNMYAKEETDKNLMKTEEMVLPADKEEFREFQEKSLSNTKMSLDISLPNVCLFLPSKHFLEILYNRLCNDLLLWEPSAPSPVHIPDQYGSGQYLTDLNVFPQYPETFDTSKSDIHYNESDSDSDVDAPYYSIHDSQYHKRKRQPQQQQSKLCLALNIGKGRLTAFTDCKNSDGRIVEGIHSEILLQINEALLFVASCHNGDPGLQYIYVTASVGELYHKGEVQNTEFLPNIDCEELSAPVPAHLQDSQFVYRSEQGIQMYEIKKIGCGPESLDMVSLAVKIHLKTKASEQDLTTDVIVKEFTLSLGVRGATMQYRMALPNKNFFSQLIDFLDVKDYPVLGYMEPKVLTDFHVHLKDCAIDYRPLKLPIRTLVMAKSFTIASNVVAESTTTMLRFVLDDGVLFLSDKHKASQTDISKNYVCVANVERLELQIRKSDGKDQKCPKTLFQVSTNRLNLRTCSDSCKVLINLIQYLANDGDLDITMTTSNQEPDSAHEDMKHRDIKSGVRGRSGSSDFQLSKSKIEHVHRMMSEAMRESSQTDSNSESKHSVNGQPTKVYFIPDEEYDHFGKLAEAGHRPIVITANVDSEDSSMSERADEEKSDEDDGFCFIDDPGWVIAPRDGEPSVRVLTQTPIEIKDNYFAAPSCRTDLLQSPNPFPVADRRYTLKELNLVWYMYGGKDFDSPSPHEIKEKHSDTVITHMNSGKSPSVSFRKGSPASARKVSGLAGGIEAPPVPKKPLQTLSGPHRDHSKCMELHLKKVQFQHENYPLSAKHVARQILLVHDIEILDRLKSSKINKFLYLYSSEEKPRRTHANMVFIKALHRRPDPEIDLEECSLKVSLQPIRLNIDQDTLFFLHQFFKESFGKGSRDSEIAQHGNNDFISSSPKSNSSYPTPPLLTVKSLSPEEQSPGMLMHFDELHQDQQASFGSASKSSQESDTLSRGTPQSDQPVFFKSFLFSHDVPIQLDYHGKFDMERGTLAGLGGLVSLNRSELKLKKLHHQHGLLGIDKVVAFALNEWVTDIKVNQLPGILGGVGPMHSFVQLAQGLRDLFWMPVEQYRKDGRIIRGIKRGASSFSSSTAMSIIELTNRVVHGVQFVAELTFDMVSPGPKIKMRFSPRQPSDLREGVTNAYIVIREGFSETAQNFVDAASKEHDEKGMMGAVGGVLRQIPPTIVQPVIIGTRATSNILGGIRSQMKPDAHKEEEDKWKEEVI</sequence>
<protein>
    <recommendedName>
        <fullName evidence="4">Autophagy-related protein 2</fullName>
    </recommendedName>
</protein>
<dbReference type="GO" id="GO:0000422">
    <property type="term" value="P:autophagy of mitochondrion"/>
    <property type="evidence" value="ECO:0007669"/>
    <property type="project" value="TreeGrafter"/>
</dbReference>
<dbReference type="PANTHER" id="PTHR13190:SF1">
    <property type="entry name" value="AUTOPHAGY-RELATED 2, ISOFORM A"/>
    <property type="match status" value="1"/>
</dbReference>
<dbReference type="GO" id="GO:0061723">
    <property type="term" value="P:glycophagy"/>
    <property type="evidence" value="ECO:0007669"/>
    <property type="project" value="TreeGrafter"/>
</dbReference>
<dbReference type="Proteomes" id="UP001195483">
    <property type="component" value="Unassembled WGS sequence"/>
</dbReference>
<keyword evidence="8" id="KW-0445">Lipid transport</keyword>
<feature type="region of interest" description="Disordered" evidence="12">
    <location>
        <begin position="1388"/>
        <end position="1412"/>
    </location>
</feature>
<dbReference type="EMBL" id="JAEAOA010002219">
    <property type="protein sequence ID" value="KAK3609284.1"/>
    <property type="molecule type" value="Genomic_DNA"/>
</dbReference>
<feature type="compositionally biased region" description="Basic and acidic residues" evidence="12">
    <location>
        <begin position="1350"/>
        <end position="1363"/>
    </location>
</feature>
<keyword evidence="7" id="KW-0072">Autophagy</keyword>
<dbReference type="GO" id="GO:0000045">
    <property type="term" value="P:autophagosome assembly"/>
    <property type="evidence" value="ECO:0007669"/>
    <property type="project" value="TreeGrafter"/>
</dbReference>
<feature type="compositionally biased region" description="Polar residues" evidence="12">
    <location>
        <begin position="444"/>
        <end position="457"/>
    </location>
</feature>
<evidence type="ECO:0000256" key="4">
    <source>
        <dbReference type="ARBA" id="ARBA00018070"/>
    </source>
</evidence>
<evidence type="ECO:0000256" key="11">
    <source>
        <dbReference type="ARBA" id="ARBA00024615"/>
    </source>
</evidence>
<comment type="catalytic activity">
    <reaction evidence="10">
        <text>a 1,2-diacyl-sn-glycero-3-phospho-L-serine(in) = a 1,2-diacyl-sn-glycero-3-phospho-L-serine(out)</text>
        <dbReference type="Rhea" id="RHEA:38663"/>
        <dbReference type="ChEBI" id="CHEBI:57262"/>
    </reaction>
</comment>
<dbReference type="GO" id="GO:0032266">
    <property type="term" value="F:phosphatidylinositol-3-phosphate binding"/>
    <property type="evidence" value="ECO:0007669"/>
    <property type="project" value="TreeGrafter"/>
</dbReference>
<keyword evidence="5" id="KW-0813">Transport</keyword>
<keyword evidence="14" id="KW-1185">Reference proteome</keyword>
<feature type="region of interest" description="Disordered" evidence="12">
    <location>
        <begin position="2050"/>
        <end position="2069"/>
    </location>
</feature>
<comment type="caution">
    <text evidence="13">The sequence shown here is derived from an EMBL/GenBank/DDBJ whole genome shotgun (WGS) entry which is preliminary data.</text>
</comment>
<dbReference type="GO" id="GO:0005789">
    <property type="term" value="C:endoplasmic reticulum membrane"/>
    <property type="evidence" value="ECO:0007669"/>
    <property type="project" value="UniProtKB-SubCell"/>
</dbReference>
<dbReference type="GO" id="GO:0061709">
    <property type="term" value="P:reticulophagy"/>
    <property type="evidence" value="ECO:0007669"/>
    <property type="project" value="TreeGrafter"/>
</dbReference>
<dbReference type="InterPro" id="IPR026849">
    <property type="entry name" value="ATG2"/>
</dbReference>
<keyword evidence="6" id="KW-0256">Endoplasmic reticulum</keyword>
<evidence type="ECO:0000313" key="14">
    <source>
        <dbReference type="Proteomes" id="UP001195483"/>
    </source>
</evidence>
<evidence type="ECO:0000256" key="6">
    <source>
        <dbReference type="ARBA" id="ARBA00022824"/>
    </source>
</evidence>
<dbReference type="GO" id="GO:0061908">
    <property type="term" value="C:phagophore"/>
    <property type="evidence" value="ECO:0007669"/>
    <property type="project" value="TreeGrafter"/>
</dbReference>
<dbReference type="GO" id="GO:0043495">
    <property type="term" value="F:protein-membrane adaptor activity"/>
    <property type="evidence" value="ECO:0007669"/>
    <property type="project" value="TreeGrafter"/>
</dbReference>
<evidence type="ECO:0000256" key="5">
    <source>
        <dbReference type="ARBA" id="ARBA00022448"/>
    </source>
</evidence>
<evidence type="ECO:0000256" key="1">
    <source>
        <dbReference type="ARBA" id="ARBA00004406"/>
    </source>
</evidence>
<feature type="compositionally biased region" description="Basic and acidic residues" evidence="12">
    <location>
        <begin position="2052"/>
        <end position="2069"/>
    </location>
</feature>
<feature type="compositionally biased region" description="Polar residues" evidence="12">
    <location>
        <begin position="1394"/>
        <end position="1412"/>
    </location>
</feature>
<comment type="catalytic activity">
    <reaction evidence="11">
        <text>a 1,2-diacyl-sn-glycero-3-phosphoethanolamine(in) = a 1,2-diacyl-sn-glycero-3-phosphoethanolamine(out)</text>
        <dbReference type="Rhea" id="RHEA:38895"/>
        <dbReference type="ChEBI" id="CHEBI:64612"/>
    </reaction>
</comment>
<evidence type="ECO:0000256" key="7">
    <source>
        <dbReference type="ARBA" id="ARBA00023006"/>
    </source>
</evidence>
<feature type="compositionally biased region" description="Basic and acidic residues" evidence="12">
    <location>
        <begin position="459"/>
        <end position="473"/>
    </location>
</feature>
<evidence type="ECO:0000313" key="13">
    <source>
        <dbReference type="EMBL" id="KAK3609284.1"/>
    </source>
</evidence>
<organism evidence="13 14">
    <name type="scientific">Potamilus streckersoni</name>
    <dbReference type="NCBI Taxonomy" id="2493646"/>
    <lineage>
        <taxon>Eukaryota</taxon>
        <taxon>Metazoa</taxon>
        <taxon>Spiralia</taxon>
        <taxon>Lophotrochozoa</taxon>
        <taxon>Mollusca</taxon>
        <taxon>Bivalvia</taxon>
        <taxon>Autobranchia</taxon>
        <taxon>Heteroconchia</taxon>
        <taxon>Palaeoheterodonta</taxon>
        <taxon>Unionida</taxon>
        <taxon>Unionoidea</taxon>
        <taxon>Unionidae</taxon>
        <taxon>Ambleminae</taxon>
        <taxon>Lampsilini</taxon>
        <taxon>Potamilus</taxon>
    </lineage>
</organism>
<accession>A0AAE0WCL1</accession>
<evidence type="ECO:0000256" key="10">
    <source>
        <dbReference type="ARBA" id="ARBA00024479"/>
    </source>
</evidence>
<evidence type="ECO:0000256" key="2">
    <source>
        <dbReference type="ARBA" id="ARBA00004623"/>
    </source>
</evidence>
<dbReference type="PANTHER" id="PTHR13190">
    <property type="entry name" value="AUTOPHAGY-RELATED 2, ISOFORM A"/>
    <property type="match status" value="1"/>
</dbReference>
<dbReference type="GO" id="GO:0034045">
    <property type="term" value="C:phagophore assembly site membrane"/>
    <property type="evidence" value="ECO:0007669"/>
    <property type="project" value="UniProtKB-SubCell"/>
</dbReference>
<feature type="region of interest" description="Disordered" evidence="12">
    <location>
        <begin position="444"/>
        <end position="473"/>
    </location>
</feature>